<accession>A0A1I7KF97</accession>
<name>A0A1I7KF97_9BACL</name>
<feature type="transmembrane region" description="Helical" evidence="1">
    <location>
        <begin position="36"/>
        <end position="54"/>
    </location>
</feature>
<feature type="transmembrane region" description="Helical" evidence="1">
    <location>
        <begin position="60"/>
        <end position="81"/>
    </location>
</feature>
<keyword evidence="3" id="KW-1185">Reference proteome</keyword>
<gene>
    <name evidence="2" type="ORF">SAMN05421543_11597</name>
</gene>
<keyword evidence="1" id="KW-1133">Transmembrane helix</keyword>
<dbReference type="AlphaFoldDB" id="A0A1I7KF97"/>
<evidence type="ECO:0000256" key="1">
    <source>
        <dbReference type="SAM" id="Phobius"/>
    </source>
</evidence>
<dbReference type="EMBL" id="FPBV01000015">
    <property type="protein sequence ID" value="SFU96107.1"/>
    <property type="molecule type" value="Genomic_DNA"/>
</dbReference>
<proteinExistence type="predicted"/>
<feature type="transmembrane region" description="Helical" evidence="1">
    <location>
        <begin position="6"/>
        <end position="29"/>
    </location>
</feature>
<dbReference type="STRING" id="392015.SAMN05421543_11597"/>
<evidence type="ECO:0000313" key="2">
    <source>
        <dbReference type="EMBL" id="SFU96107.1"/>
    </source>
</evidence>
<organism evidence="2 3">
    <name type="scientific">Alicyclobacillus macrosporangiidus</name>
    <dbReference type="NCBI Taxonomy" id="392015"/>
    <lineage>
        <taxon>Bacteria</taxon>
        <taxon>Bacillati</taxon>
        <taxon>Bacillota</taxon>
        <taxon>Bacilli</taxon>
        <taxon>Bacillales</taxon>
        <taxon>Alicyclobacillaceae</taxon>
        <taxon>Alicyclobacillus</taxon>
    </lineage>
</organism>
<keyword evidence="1" id="KW-0472">Membrane</keyword>
<evidence type="ECO:0000313" key="3">
    <source>
        <dbReference type="Proteomes" id="UP000183508"/>
    </source>
</evidence>
<sequence>MDKLIRWLSLLFSVYSPIYDVMASLQWLLLRGRGKLVLAVGTFIITATCLYAPASVRTSILLSIAVVIMMTMILQTIWTWAMNHRTLSLLVVCPLHPALRSRIHRATGIELAGDLYEVHVSPRKVKELLHDQKEIVRRTRQDAEIITHQCLAAGRPFAITGVTYTDAFGRVGYRAVKHLLKEVYNGAFPIRFGQRLLYPGKSWSVFIWTNRELVSRPA</sequence>
<dbReference type="Proteomes" id="UP000183508">
    <property type="component" value="Unassembled WGS sequence"/>
</dbReference>
<protein>
    <submittedName>
        <fullName evidence="2">Uncharacterized protein</fullName>
    </submittedName>
</protein>
<reference evidence="3" key="1">
    <citation type="submission" date="2016-10" db="EMBL/GenBank/DDBJ databases">
        <authorList>
            <person name="Varghese N."/>
        </authorList>
    </citation>
    <scope>NUCLEOTIDE SEQUENCE [LARGE SCALE GENOMIC DNA]</scope>
    <source>
        <strain evidence="3">DSM 17980</strain>
    </source>
</reference>
<keyword evidence="1" id="KW-0812">Transmembrane</keyword>